<protein>
    <submittedName>
        <fullName evidence="11">LUD domain-containing protein</fullName>
    </submittedName>
</protein>
<gene>
    <name evidence="11" type="ORF">QWJ41_06260</name>
</gene>
<keyword evidence="6" id="KW-0408">Iron</keyword>
<dbReference type="InterPro" id="IPR037171">
    <property type="entry name" value="NagB/RpiA_transferase-like"/>
</dbReference>
<evidence type="ECO:0000256" key="8">
    <source>
        <dbReference type="SAM" id="MobiDB-lite"/>
    </source>
</evidence>
<dbReference type="InterPro" id="IPR024185">
    <property type="entry name" value="FTHF_cligase-like_sf"/>
</dbReference>
<evidence type="ECO:0000256" key="7">
    <source>
        <dbReference type="ARBA" id="ARBA00023014"/>
    </source>
</evidence>
<feature type="region of interest" description="Disordered" evidence="8">
    <location>
        <begin position="280"/>
        <end position="301"/>
    </location>
</feature>
<evidence type="ECO:0000256" key="3">
    <source>
        <dbReference type="ARBA" id="ARBA00022723"/>
    </source>
</evidence>
<keyword evidence="4" id="KW-0677">Repeat</keyword>
<dbReference type="InterPro" id="IPR004452">
    <property type="entry name" value="LutB/LldF"/>
</dbReference>
<keyword evidence="3" id="KW-0479">Metal-binding</keyword>
<name>A0ABT8TPD9_9ACTN</name>
<dbReference type="InterPro" id="IPR017896">
    <property type="entry name" value="4Fe4S_Fe-S-bd"/>
</dbReference>
<dbReference type="InterPro" id="IPR003741">
    <property type="entry name" value="LUD_dom"/>
</dbReference>
<feature type="domain" description="4Fe-4S ferredoxin-type" evidence="10">
    <location>
        <begin position="325"/>
        <end position="394"/>
    </location>
</feature>
<organism evidence="11 12">
    <name type="scientific">Nocardioides cremeus</name>
    <dbReference type="NCBI Taxonomy" id="3058044"/>
    <lineage>
        <taxon>Bacteria</taxon>
        <taxon>Bacillati</taxon>
        <taxon>Actinomycetota</taxon>
        <taxon>Actinomycetes</taxon>
        <taxon>Propionibacteriales</taxon>
        <taxon>Nocardioidaceae</taxon>
        <taxon>Nocardioides</taxon>
    </lineage>
</organism>
<dbReference type="Pfam" id="PF13183">
    <property type="entry name" value="Fer4_8"/>
    <property type="match status" value="1"/>
</dbReference>
<comment type="caution">
    <text evidence="11">The sequence shown here is derived from an EMBL/GenBank/DDBJ whole genome shotgun (WGS) entry which is preliminary data.</text>
</comment>
<sequence>MSGTFVGMPAFPEAARAALGDTQLRHNLAHATGVIRAKRAAVVGELEEAGIWEDLRLAGAAVKQRALDDLATHLETLERTLTEAGATVHWARDAAEANAVVARVARAHGADEVVKVKSMATQEIGLNEALEAEGIAAWETDLAELIVQLGDDLPSHILVPAIHRNRAEIREIFLRRMADVGRPAPADLSDDPAVLAGAAREHLREKFLRAKVGVSGANFAVAETGTLVVVESEGNGRMCLTLPEVLVSVVGIEKVVPTWAELDPLLRLLPRSSTGERMNPYTSTWSGVTDPDGGDGGADGPREVHVVLLDNGRTRALADDVGRQALRCIRCSACLNVCPVYERTGGHAYGSVYPGPIGAILNPLLHGQGDPQTDSLPYASSLCGACFEACPVRIDIPEVLVHLRSKVVDSHRGDRVPKPEALAMRAAAWAFSDASRLGLVEKASGLSGRVLARLSRTTLPGGRPAAGRLPGPGAAAWTGARDLPAPPRESFRAWWARTDGGRTEPGPGVGGEQATDLPGRPVADAPPPEPPAAQPGSAVGRQPVPEPERLPAHRSPSAPADPTGARAEVLDRVRAALAGVVPTPEPVPAPVGPVGTPAQVLDLFAERVADYRAVVERVAVADLAAHVAGLFAPTDRVVVPDGTAEALLAALGERAVPDDALSWADLDGVDAVLTSASVGVAETGTIVLDHGPGQGRRALSLVPDRHVVVVRADQVVPDVPDAVDRLAAAVRAGRALTWISGPSATSDIELDRVEGVHGPRRLHVLLVADPATAVDRG</sequence>
<dbReference type="PANTHER" id="PTHR47153:SF2">
    <property type="entry name" value="LACTATE UTILIZATION PROTEIN B"/>
    <property type="match status" value="1"/>
</dbReference>
<dbReference type="EMBL" id="JAULSC010000004">
    <property type="protein sequence ID" value="MDO3395310.1"/>
    <property type="molecule type" value="Genomic_DNA"/>
</dbReference>
<dbReference type="PANTHER" id="PTHR47153">
    <property type="entry name" value="LACTATE UTILIZATION PROTEIN B"/>
    <property type="match status" value="1"/>
</dbReference>
<dbReference type="SUPFAM" id="SSF100950">
    <property type="entry name" value="NagB/RpiA/CoA transferase-like"/>
    <property type="match status" value="2"/>
</dbReference>
<evidence type="ECO:0000313" key="12">
    <source>
        <dbReference type="Proteomes" id="UP001168363"/>
    </source>
</evidence>
<feature type="domain" description="LUD" evidence="9">
    <location>
        <begin position="75"/>
        <end position="309"/>
    </location>
</feature>
<dbReference type="InterPro" id="IPR017900">
    <property type="entry name" value="4Fe4S_Fe_S_CS"/>
</dbReference>
<evidence type="ECO:0000259" key="10">
    <source>
        <dbReference type="Pfam" id="PF13183"/>
    </source>
</evidence>
<feature type="domain" description="LUD" evidence="9">
    <location>
        <begin position="668"/>
        <end position="767"/>
    </location>
</feature>
<dbReference type="Pfam" id="PF02589">
    <property type="entry name" value="LUD_dom"/>
    <property type="match status" value="2"/>
</dbReference>
<dbReference type="SUPFAM" id="SSF54862">
    <property type="entry name" value="4Fe-4S ferredoxins"/>
    <property type="match status" value="1"/>
</dbReference>
<evidence type="ECO:0000256" key="6">
    <source>
        <dbReference type="ARBA" id="ARBA00023004"/>
    </source>
</evidence>
<dbReference type="Proteomes" id="UP001168363">
    <property type="component" value="Unassembled WGS sequence"/>
</dbReference>
<evidence type="ECO:0000256" key="2">
    <source>
        <dbReference type="ARBA" id="ARBA00022485"/>
    </source>
</evidence>
<keyword evidence="5" id="KW-0249">Electron transport</keyword>
<dbReference type="Gene3D" id="1.10.1060.10">
    <property type="entry name" value="Alpha-helical ferredoxin"/>
    <property type="match status" value="1"/>
</dbReference>
<dbReference type="RefSeq" id="WP_302706564.1">
    <property type="nucleotide sequence ID" value="NZ_JAULSC010000004.1"/>
</dbReference>
<feature type="compositionally biased region" description="Pro residues" evidence="8">
    <location>
        <begin position="524"/>
        <end position="533"/>
    </location>
</feature>
<keyword evidence="2" id="KW-0004">4Fe-4S</keyword>
<evidence type="ECO:0000256" key="4">
    <source>
        <dbReference type="ARBA" id="ARBA00022737"/>
    </source>
</evidence>
<proteinExistence type="predicted"/>
<evidence type="ECO:0000256" key="5">
    <source>
        <dbReference type="ARBA" id="ARBA00022982"/>
    </source>
</evidence>
<keyword evidence="12" id="KW-1185">Reference proteome</keyword>
<dbReference type="PROSITE" id="PS00198">
    <property type="entry name" value="4FE4S_FER_1"/>
    <property type="match status" value="1"/>
</dbReference>
<feature type="region of interest" description="Disordered" evidence="8">
    <location>
        <begin position="458"/>
        <end position="565"/>
    </location>
</feature>
<feature type="compositionally biased region" description="Low complexity" evidence="8">
    <location>
        <begin position="459"/>
        <end position="476"/>
    </location>
</feature>
<evidence type="ECO:0000256" key="1">
    <source>
        <dbReference type="ARBA" id="ARBA00022448"/>
    </source>
</evidence>
<evidence type="ECO:0000259" key="9">
    <source>
        <dbReference type="Pfam" id="PF02589"/>
    </source>
</evidence>
<evidence type="ECO:0000313" key="11">
    <source>
        <dbReference type="EMBL" id="MDO3395310.1"/>
    </source>
</evidence>
<dbReference type="InterPro" id="IPR009051">
    <property type="entry name" value="Helical_ferredxn"/>
</dbReference>
<accession>A0ABT8TPD9</accession>
<dbReference type="Gene3D" id="3.40.50.10420">
    <property type="entry name" value="NagB/RpiA/CoA transferase-like"/>
    <property type="match status" value="2"/>
</dbReference>
<keyword evidence="7" id="KW-0411">Iron-sulfur</keyword>
<reference evidence="11" key="1">
    <citation type="submission" date="2023-06" db="EMBL/GenBank/DDBJ databases">
        <title>Genome sequence of Nocardioides sp. SOB44.</title>
        <authorList>
            <person name="Zhang G."/>
        </authorList>
    </citation>
    <scope>NUCLEOTIDE SEQUENCE</scope>
    <source>
        <strain evidence="11">SOB44</strain>
    </source>
</reference>
<keyword evidence="1" id="KW-0813">Transport</keyword>